<dbReference type="GO" id="GO:0051537">
    <property type="term" value="F:2 iron, 2 sulfur cluster binding"/>
    <property type="evidence" value="ECO:0007669"/>
    <property type="project" value="UniProtKB-KW"/>
</dbReference>
<evidence type="ECO:0000256" key="2">
    <source>
        <dbReference type="ARBA" id="ARBA00022723"/>
    </source>
</evidence>
<keyword evidence="4" id="KW-0411">Iron-sulfur</keyword>
<evidence type="ECO:0000256" key="3">
    <source>
        <dbReference type="ARBA" id="ARBA00023004"/>
    </source>
</evidence>
<dbReference type="GO" id="GO:0005737">
    <property type="term" value="C:cytoplasm"/>
    <property type="evidence" value="ECO:0007669"/>
    <property type="project" value="UniProtKB-ARBA"/>
</dbReference>
<sequence>MSGCVPNGPAGQGRDVARSLSVEPDLPEDVDAAAEPDGERAEGVTITPYRDGPLIVRGDFRLLDQDGNEIDPGRDTIALCRCGKSGIKPFCDGSHKRSGFSAPSAPSRPRPAAQILRESRLPGT</sequence>
<dbReference type="InterPro" id="IPR018967">
    <property type="entry name" value="FeS-contain_CDGSH-typ"/>
</dbReference>
<proteinExistence type="predicted"/>
<reference evidence="7 8" key="1">
    <citation type="submission" date="2017-06" db="EMBL/GenBank/DDBJ databases">
        <authorList>
            <person name="Kim H.J."/>
            <person name="Triplett B.A."/>
        </authorList>
    </citation>
    <scope>NUCLEOTIDE SEQUENCE [LARGE SCALE GENOMIC DNA]</scope>
    <source>
        <strain evidence="7 8">DSM 44272</strain>
    </source>
</reference>
<gene>
    <name evidence="7" type="ORF">SAMN06272737_11883</name>
</gene>
<keyword evidence="3" id="KW-0408">Iron</keyword>
<accession>A0A238Y8Q7</accession>
<evidence type="ECO:0000256" key="4">
    <source>
        <dbReference type="ARBA" id="ARBA00023014"/>
    </source>
</evidence>
<dbReference type="Pfam" id="PF09360">
    <property type="entry name" value="zf-CDGSH"/>
    <property type="match status" value="1"/>
</dbReference>
<evidence type="ECO:0000313" key="8">
    <source>
        <dbReference type="Proteomes" id="UP000198403"/>
    </source>
</evidence>
<dbReference type="AlphaFoldDB" id="A0A238Y8Q7"/>
<keyword evidence="8" id="KW-1185">Reference proteome</keyword>
<protein>
    <submittedName>
        <fullName evidence="7">Zn-finger domain of CDGSH type-containing protein</fullName>
    </submittedName>
</protein>
<evidence type="ECO:0000256" key="5">
    <source>
        <dbReference type="SAM" id="MobiDB-lite"/>
    </source>
</evidence>
<feature type="compositionally biased region" description="Acidic residues" evidence="5">
    <location>
        <begin position="25"/>
        <end position="36"/>
    </location>
</feature>
<feature type="region of interest" description="Disordered" evidence="5">
    <location>
        <begin position="93"/>
        <end position="124"/>
    </location>
</feature>
<dbReference type="Gene3D" id="3.40.5.90">
    <property type="entry name" value="CDGSH iron-sulfur domain, mitoNEET-type"/>
    <property type="match status" value="1"/>
</dbReference>
<evidence type="ECO:0000259" key="6">
    <source>
        <dbReference type="SMART" id="SM00704"/>
    </source>
</evidence>
<feature type="region of interest" description="Disordered" evidence="5">
    <location>
        <begin position="1"/>
        <end position="45"/>
    </location>
</feature>
<dbReference type="SMART" id="SM00704">
    <property type="entry name" value="ZnF_CDGSH"/>
    <property type="match status" value="1"/>
</dbReference>
<evidence type="ECO:0000256" key="1">
    <source>
        <dbReference type="ARBA" id="ARBA00022714"/>
    </source>
</evidence>
<dbReference type="Proteomes" id="UP000198403">
    <property type="component" value="Unassembled WGS sequence"/>
</dbReference>
<keyword evidence="1" id="KW-0001">2Fe-2S</keyword>
<dbReference type="InterPro" id="IPR042216">
    <property type="entry name" value="MitoNEET_CISD"/>
</dbReference>
<evidence type="ECO:0000313" key="7">
    <source>
        <dbReference type="EMBL" id="SNR67410.1"/>
    </source>
</evidence>
<organism evidence="7 8">
    <name type="scientific">Blastococcus mobilis</name>
    <dbReference type="NCBI Taxonomy" id="1938746"/>
    <lineage>
        <taxon>Bacteria</taxon>
        <taxon>Bacillati</taxon>
        <taxon>Actinomycetota</taxon>
        <taxon>Actinomycetes</taxon>
        <taxon>Geodermatophilales</taxon>
        <taxon>Geodermatophilaceae</taxon>
        <taxon>Blastococcus</taxon>
    </lineage>
</organism>
<dbReference type="EMBL" id="FZNO01000018">
    <property type="protein sequence ID" value="SNR67410.1"/>
    <property type="molecule type" value="Genomic_DNA"/>
</dbReference>
<feature type="compositionally biased region" description="Low complexity" evidence="5">
    <location>
        <begin position="101"/>
        <end position="113"/>
    </location>
</feature>
<name>A0A238Y8Q7_9ACTN</name>
<feature type="domain" description="Iron-binding zinc finger CDGSH type" evidence="6">
    <location>
        <begin position="66"/>
        <end position="101"/>
    </location>
</feature>
<keyword evidence="2" id="KW-0479">Metal-binding</keyword>
<dbReference type="GO" id="GO:0046872">
    <property type="term" value="F:metal ion binding"/>
    <property type="evidence" value="ECO:0007669"/>
    <property type="project" value="UniProtKB-KW"/>
</dbReference>